<evidence type="ECO:0000313" key="1">
    <source>
        <dbReference type="EMBL" id="JAH78800.1"/>
    </source>
</evidence>
<reference evidence="1" key="2">
    <citation type="journal article" date="2015" name="Fish Shellfish Immunol.">
        <title>Early steps in the European eel (Anguilla anguilla)-Vibrio vulnificus interaction in the gills: Role of the RtxA13 toxin.</title>
        <authorList>
            <person name="Callol A."/>
            <person name="Pajuelo D."/>
            <person name="Ebbesson L."/>
            <person name="Teles M."/>
            <person name="MacKenzie S."/>
            <person name="Amaro C."/>
        </authorList>
    </citation>
    <scope>NUCLEOTIDE SEQUENCE</scope>
</reference>
<dbReference type="EMBL" id="GBXM01029777">
    <property type="protein sequence ID" value="JAH78800.1"/>
    <property type="molecule type" value="Transcribed_RNA"/>
</dbReference>
<dbReference type="AlphaFoldDB" id="A0A0E9VN36"/>
<reference evidence="1" key="1">
    <citation type="submission" date="2014-11" db="EMBL/GenBank/DDBJ databases">
        <authorList>
            <person name="Amaro Gonzalez C."/>
        </authorList>
    </citation>
    <scope>NUCLEOTIDE SEQUENCE</scope>
</reference>
<protein>
    <submittedName>
        <fullName evidence="1">Uncharacterized protein</fullName>
    </submittedName>
</protein>
<accession>A0A0E9VN36</accession>
<name>A0A0E9VN36_ANGAN</name>
<sequence>MCTVYFLTSKPLMQRSTLCKLESKPYRSKKAFELEGFGAGSPFVLNTHVRN</sequence>
<proteinExistence type="predicted"/>
<organism evidence="1">
    <name type="scientific">Anguilla anguilla</name>
    <name type="common">European freshwater eel</name>
    <name type="synonym">Muraena anguilla</name>
    <dbReference type="NCBI Taxonomy" id="7936"/>
    <lineage>
        <taxon>Eukaryota</taxon>
        <taxon>Metazoa</taxon>
        <taxon>Chordata</taxon>
        <taxon>Craniata</taxon>
        <taxon>Vertebrata</taxon>
        <taxon>Euteleostomi</taxon>
        <taxon>Actinopterygii</taxon>
        <taxon>Neopterygii</taxon>
        <taxon>Teleostei</taxon>
        <taxon>Anguilliformes</taxon>
        <taxon>Anguillidae</taxon>
        <taxon>Anguilla</taxon>
    </lineage>
</organism>